<evidence type="ECO:0000256" key="7">
    <source>
        <dbReference type="ARBA" id="ARBA00023288"/>
    </source>
</evidence>
<evidence type="ECO:0000256" key="2">
    <source>
        <dbReference type="ARBA" id="ARBA00007248"/>
    </source>
</evidence>
<evidence type="ECO:0000256" key="3">
    <source>
        <dbReference type="ARBA" id="ARBA00022729"/>
    </source>
</evidence>
<evidence type="ECO:0000313" key="10">
    <source>
        <dbReference type="Proteomes" id="UP000651085"/>
    </source>
</evidence>
<keyword evidence="5" id="KW-0564">Palmitate</keyword>
<proteinExistence type="inferred from homology"/>
<evidence type="ECO:0000256" key="4">
    <source>
        <dbReference type="ARBA" id="ARBA00023136"/>
    </source>
</evidence>
<comment type="caution">
    <text evidence="9">The sequence shown here is derived from an EMBL/GenBank/DDBJ whole genome shotgun (WGS) entry which is preliminary data.</text>
</comment>
<keyword evidence="6" id="KW-0998">Cell outer membrane</keyword>
<comment type="similarity">
    <text evidence="2">Belongs to the bacteroidetes fimbrillin superfamily. FimB/Mfa2 family.</text>
</comment>
<dbReference type="Pfam" id="PF08842">
    <property type="entry name" value="Mfa2"/>
    <property type="match status" value="1"/>
</dbReference>
<keyword evidence="7" id="KW-0449">Lipoprotein</keyword>
<accession>A0A926F417</accession>
<dbReference type="GO" id="GO:0009279">
    <property type="term" value="C:cell outer membrane"/>
    <property type="evidence" value="ECO:0007669"/>
    <property type="project" value="UniProtKB-SubCell"/>
</dbReference>
<comment type="subcellular location">
    <subcellularLocation>
        <location evidence="1">Cell outer membrane</location>
    </subcellularLocation>
</comment>
<evidence type="ECO:0000313" key="9">
    <source>
        <dbReference type="EMBL" id="MBC8592577.1"/>
    </source>
</evidence>
<gene>
    <name evidence="9" type="ORF">H8744_04810</name>
</gene>
<evidence type="ECO:0000256" key="1">
    <source>
        <dbReference type="ARBA" id="ARBA00004442"/>
    </source>
</evidence>
<reference evidence="9" key="1">
    <citation type="submission" date="2020-08" db="EMBL/GenBank/DDBJ databases">
        <title>Genome public.</title>
        <authorList>
            <person name="Liu C."/>
            <person name="Sun Q."/>
        </authorList>
    </citation>
    <scope>NUCLEOTIDE SEQUENCE</scope>
    <source>
        <strain evidence="9">N12</strain>
    </source>
</reference>
<evidence type="ECO:0000256" key="5">
    <source>
        <dbReference type="ARBA" id="ARBA00023139"/>
    </source>
</evidence>
<dbReference type="Proteomes" id="UP000651085">
    <property type="component" value="Unassembled WGS sequence"/>
</dbReference>
<feature type="chain" id="PRO_5038561908" evidence="8">
    <location>
        <begin position="19"/>
        <end position="299"/>
    </location>
</feature>
<keyword evidence="10" id="KW-1185">Reference proteome</keyword>
<feature type="signal peptide" evidence="8">
    <location>
        <begin position="1"/>
        <end position="18"/>
    </location>
</feature>
<name>A0A926F417_9BACT</name>
<dbReference type="RefSeq" id="WP_262433751.1">
    <property type="nucleotide sequence ID" value="NZ_JACRTF010000001.1"/>
</dbReference>
<protein>
    <submittedName>
        <fullName evidence="9">FimB/Mfa2 family fimbrial subunit</fullName>
    </submittedName>
</protein>
<evidence type="ECO:0000256" key="6">
    <source>
        <dbReference type="ARBA" id="ARBA00023237"/>
    </source>
</evidence>
<evidence type="ECO:0000256" key="8">
    <source>
        <dbReference type="SAM" id="SignalP"/>
    </source>
</evidence>
<keyword evidence="3 8" id="KW-0732">Signal</keyword>
<keyword evidence="4" id="KW-0472">Membrane</keyword>
<dbReference type="AlphaFoldDB" id="A0A926F417"/>
<dbReference type="InterPro" id="IPR014941">
    <property type="entry name" value="FimB/Mfa2/Mfa3"/>
</dbReference>
<sequence length="299" mass="33202">MKKVFLILLIMLSCFGCTYEGPHDGCDGESLNLIFTNDGSTANFDRLVASDIELYLYDSEGKKIEALHIPYENIKGGKPYSIEQQYVGNTYLVAWSLSGDEAVNKLSPVCLDDENYSTARFIMGERLTRQSHAYSGSARDFFLKSLMFNQNPLEERTLNVDVKQQLCTITVIIEDGNDFRTQYPGKLSVNIEGSSYSYEVAGDKQSGGGIIIEDNFSYLKDSDEYISRNKVMPASTDSATGLEDNLVVKLFADGIARLMVDTEVKAQSGTEVNVVIRPTKLEAVITADSWQIRKGLVVL</sequence>
<dbReference type="EMBL" id="JACRTF010000001">
    <property type="protein sequence ID" value="MBC8592577.1"/>
    <property type="molecule type" value="Genomic_DNA"/>
</dbReference>
<organism evidence="9 10">
    <name type="scientific">Jilunia laotingensis</name>
    <dbReference type="NCBI Taxonomy" id="2763675"/>
    <lineage>
        <taxon>Bacteria</taxon>
        <taxon>Pseudomonadati</taxon>
        <taxon>Bacteroidota</taxon>
        <taxon>Bacteroidia</taxon>
        <taxon>Bacteroidales</taxon>
        <taxon>Bacteroidaceae</taxon>
        <taxon>Jilunia</taxon>
    </lineage>
</organism>